<evidence type="ECO:0000256" key="1">
    <source>
        <dbReference type="SAM" id="SignalP"/>
    </source>
</evidence>
<keyword evidence="1" id="KW-0732">Signal</keyword>
<reference evidence="2" key="1">
    <citation type="submission" date="2020-10" db="EMBL/GenBank/DDBJ databases">
        <authorList>
            <person name="Gilroy R."/>
        </authorList>
    </citation>
    <scope>NUCLEOTIDE SEQUENCE</scope>
    <source>
        <strain evidence="2">ChiGjej3B3-5194</strain>
    </source>
</reference>
<name>A0A9D1FFQ5_9PROT</name>
<gene>
    <name evidence="2" type="ORF">IAD02_02000</name>
</gene>
<sequence>MKRIFIFVLAIVPIGAFAAAPSTSCPTGYVAVVESYMEIADSTCPAGYTSAGTADSCLASSPAGSCIMYAPTGVTYTDDSGSYEFTSACPLE</sequence>
<reference evidence="2" key="2">
    <citation type="journal article" date="2021" name="PeerJ">
        <title>Extensive microbial diversity within the chicken gut microbiome revealed by metagenomics and culture.</title>
        <authorList>
            <person name="Gilroy R."/>
            <person name="Ravi A."/>
            <person name="Getino M."/>
            <person name="Pursley I."/>
            <person name="Horton D.L."/>
            <person name="Alikhan N.F."/>
            <person name="Baker D."/>
            <person name="Gharbi K."/>
            <person name="Hall N."/>
            <person name="Watson M."/>
            <person name="Adriaenssens E.M."/>
            <person name="Foster-Nyarko E."/>
            <person name="Jarju S."/>
            <person name="Secka A."/>
            <person name="Antonio M."/>
            <person name="Oren A."/>
            <person name="Chaudhuri R.R."/>
            <person name="La Ragione R."/>
            <person name="Hildebrand F."/>
            <person name="Pallen M.J."/>
        </authorList>
    </citation>
    <scope>NUCLEOTIDE SEQUENCE</scope>
    <source>
        <strain evidence="2">ChiGjej3B3-5194</strain>
    </source>
</reference>
<accession>A0A9D1FFQ5</accession>
<comment type="caution">
    <text evidence="2">The sequence shown here is derived from an EMBL/GenBank/DDBJ whole genome shotgun (WGS) entry which is preliminary data.</text>
</comment>
<dbReference type="EMBL" id="DVJI01000009">
    <property type="protein sequence ID" value="HIS70741.1"/>
    <property type="molecule type" value="Genomic_DNA"/>
</dbReference>
<dbReference type="Proteomes" id="UP000886742">
    <property type="component" value="Unassembled WGS sequence"/>
</dbReference>
<evidence type="ECO:0000313" key="3">
    <source>
        <dbReference type="Proteomes" id="UP000886742"/>
    </source>
</evidence>
<feature type="chain" id="PRO_5038581694" evidence="1">
    <location>
        <begin position="19"/>
        <end position="92"/>
    </location>
</feature>
<organism evidence="2 3">
    <name type="scientific">Candidatus Enterousia intestinigallinarum</name>
    <dbReference type="NCBI Taxonomy" id="2840790"/>
    <lineage>
        <taxon>Bacteria</taxon>
        <taxon>Pseudomonadati</taxon>
        <taxon>Pseudomonadota</taxon>
        <taxon>Alphaproteobacteria</taxon>
        <taxon>Candidatus Enterousia</taxon>
    </lineage>
</organism>
<evidence type="ECO:0000313" key="2">
    <source>
        <dbReference type="EMBL" id="HIS70741.1"/>
    </source>
</evidence>
<proteinExistence type="predicted"/>
<feature type="signal peptide" evidence="1">
    <location>
        <begin position="1"/>
        <end position="18"/>
    </location>
</feature>
<protein>
    <submittedName>
        <fullName evidence="2">Uncharacterized protein</fullName>
    </submittedName>
</protein>
<dbReference type="AlphaFoldDB" id="A0A9D1FFQ5"/>